<protein>
    <recommendedName>
        <fullName evidence="4">Lipoprotein</fullName>
    </recommendedName>
</protein>
<evidence type="ECO:0000313" key="2">
    <source>
        <dbReference type="EMBL" id="RCK39332.1"/>
    </source>
</evidence>
<evidence type="ECO:0000256" key="1">
    <source>
        <dbReference type="SAM" id="SignalP"/>
    </source>
</evidence>
<dbReference type="RefSeq" id="WP_114090822.1">
    <property type="nucleotide sequence ID" value="NZ_JPWH01000051.1"/>
</dbReference>
<proteinExistence type="predicted"/>
<dbReference type="EMBL" id="JPWH01000051">
    <property type="protein sequence ID" value="RCK39332.1"/>
    <property type="molecule type" value="Genomic_DNA"/>
</dbReference>
<evidence type="ECO:0008006" key="4">
    <source>
        <dbReference type="Google" id="ProtNLM"/>
    </source>
</evidence>
<organism evidence="2 3">
    <name type="scientific">Thalassospira profundimaris</name>
    <dbReference type="NCBI Taxonomy" id="502049"/>
    <lineage>
        <taxon>Bacteria</taxon>
        <taxon>Pseudomonadati</taxon>
        <taxon>Pseudomonadota</taxon>
        <taxon>Alphaproteobacteria</taxon>
        <taxon>Rhodospirillales</taxon>
        <taxon>Thalassospiraceae</taxon>
        <taxon>Thalassospira</taxon>
    </lineage>
</organism>
<keyword evidence="1" id="KW-0732">Signal</keyword>
<dbReference type="Proteomes" id="UP000252517">
    <property type="component" value="Unassembled WGS sequence"/>
</dbReference>
<feature type="chain" id="PRO_5016793195" description="Lipoprotein" evidence="1">
    <location>
        <begin position="25"/>
        <end position="129"/>
    </location>
</feature>
<dbReference type="OrthoDB" id="7362939at2"/>
<sequence>MTVRKGAIALALMMVCGLPLGAYAAQCEEGNAATDYSGWQYIENNAARTADSYAASHNPKATYIFATSEVVYQSELGYVVVLTNKGRSGDISTATLTTNFDFCGDPARLDDNREDLFTVTGGSFNGQHF</sequence>
<accession>A0A367WFR7</accession>
<feature type="signal peptide" evidence="1">
    <location>
        <begin position="1"/>
        <end position="24"/>
    </location>
</feature>
<evidence type="ECO:0000313" key="3">
    <source>
        <dbReference type="Proteomes" id="UP000252517"/>
    </source>
</evidence>
<name>A0A367WFR7_9PROT</name>
<gene>
    <name evidence="2" type="ORF">TH25_25310</name>
</gene>
<comment type="caution">
    <text evidence="2">The sequence shown here is derived from an EMBL/GenBank/DDBJ whole genome shotgun (WGS) entry which is preliminary data.</text>
</comment>
<reference evidence="2 3" key="1">
    <citation type="submission" date="2014-07" db="EMBL/GenBank/DDBJ databases">
        <title>Draft genome sequence of Thalassospira profundimaris S25-3-2.</title>
        <authorList>
            <person name="Lai Q."/>
            <person name="Shao Z."/>
        </authorList>
    </citation>
    <scope>NUCLEOTIDE SEQUENCE [LARGE SCALE GENOMIC DNA]</scope>
    <source>
        <strain evidence="2 3">S25-3-2</strain>
    </source>
</reference>
<dbReference type="AlphaFoldDB" id="A0A367WFR7"/>